<dbReference type="RefSeq" id="WP_037443874.1">
    <property type="nucleotide sequence ID" value="NZ_JNFF01000111.1"/>
</dbReference>
<feature type="modified residue" description="4-aspartylphosphate" evidence="2">
    <location>
        <position position="55"/>
    </location>
</feature>
<proteinExistence type="predicted"/>
<dbReference type="SUPFAM" id="SSF52172">
    <property type="entry name" value="CheY-like"/>
    <property type="match status" value="1"/>
</dbReference>
<evidence type="ECO:0000256" key="2">
    <source>
        <dbReference type="PROSITE-ProRule" id="PRU00169"/>
    </source>
</evidence>
<protein>
    <recommendedName>
        <fullName evidence="3">Response regulatory domain-containing protein</fullName>
    </recommendedName>
</protein>
<sequence>MQLTKKILIIDDDQEILHALQTVLDFVDWDLKVFASGKSALDEIRREKPDLVLMDIILDGVDGRQICRAIKEDSALQHIPVILISGVTGQEQINHQDFGPDDFLSKPFTAGDLIDKVYFQLAS</sequence>
<keyword evidence="1 2" id="KW-0597">Phosphoprotein</keyword>
<evidence type="ECO:0000259" key="3">
    <source>
        <dbReference type="PROSITE" id="PS50110"/>
    </source>
</evidence>
<evidence type="ECO:0000313" key="4">
    <source>
        <dbReference type="EMBL" id="KEQ28567.1"/>
    </source>
</evidence>
<gene>
    <name evidence="4" type="ORF">N180_12240</name>
</gene>
<dbReference type="EMBL" id="JNFF01000111">
    <property type="protein sequence ID" value="KEQ28567.1"/>
    <property type="molecule type" value="Genomic_DNA"/>
</dbReference>
<reference evidence="4 5" key="1">
    <citation type="journal article" date="1992" name="Int. J. Syst. Bacteriol.">
        <title>Sphingobacterium antarcticus sp. nov. a Psychrotrophic Bacterium from the Soils of Schirmacher Oasis, Antarctica.</title>
        <authorList>
            <person name="Shivaji S."/>
            <person name="Ray M.K."/>
            <person name="Rao N.S."/>
            <person name="Saiserr L."/>
            <person name="Jagannadham M.V."/>
            <person name="Kumar G.S."/>
            <person name="Reddy G."/>
            <person name="Bhargava P.M."/>
        </authorList>
    </citation>
    <scope>NUCLEOTIDE SEQUENCE [LARGE SCALE GENOMIC DNA]</scope>
    <source>
        <strain evidence="4 5">4BY</strain>
    </source>
</reference>
<dbReference type="eggNOG" id="COG0745">
    <property type="taxonomic scope" value="Bacteria"/>
</dbReference>
<dbReference type="PANTHER" id="PTHR44591">
    <property type="entry name" value="STRESS RESPONSE REGULATOR PROTEIN 1"/>
    <property type="match status" value="1"/>
</dbReference>
<dbReference type="InterPro" id="IPR011006">
    <property type="entry name" value="CheY-like_superfamily"/>
</dbReference>
<dbReference type="Proteomes" id="UP000028007">
    <property type="component" value="Unassembled WGS sequence"/>
</dbReference>
<dbReference type="PROSITE" id="PS50110">
    <property type="entry name" value="RESPONSE_REGULATORY"/>
    <property type="match status" value="1"/>
</dbReference>
<evidence type="ECO:0000313" key="5">
    <source>
        <dbReference type="Proteomes" id="UP000028007"/>
    </source>
</evidence>
<dbReference type="PANTHER" id="PTHR44591:SF3">
    <property type="entry name" value="RESPONSE REGULATORY DOMAIN-CONTAINING PROTEIN"/>
    <property type="match status" value="1"/>
</dbReference>
<organism evidence="4 5">
    <name type="scientific">Pedobacter antarcticus 4BY</name>
    <dbReference type="NCBI Taxonomy" id="1358423"/>
    <lineage>
        <taxon>Bacteria</taxon>
        <taxon>Pseudomonadati</taxon>
        <taxon>Bacteroidota</taxon>
        <taxon>Sphingobacteriia</taxon>
        <taxon>Sphingobacteriales</taxon>
        <taxon>Sphingobacteriaceae</taxon>
        <taxon>Pedobacter</taxon>
    </lineage>
</organism>
<comment type="caution">
    <text evidence="4">The sequence shown here is derived from an EMBL/GenBank/DDBJ whole genome shotgun (WGS) entry which is preliminary data.</text>
</comment>
<dbReference type="Pfam" id="PF00072">
    <property type="entry name" value="Response_reg"/>
    <property type="match status" value="1"/>
</dbReference>
<dbReference type="Gene3D" id="3.40.50.2300">
    <property type="match status" value="1"/>
</dbReference>
<dbReference type="InterPro" id="IPR050595">
    <property type="entry name" value="Bact_response_regulator"/>
</dbReference>
<dbReference type="InterPro" id="IPR001789">
    <property type="entry name" value="Sig_transdc_resp-reg_receiver"/>
</dbReference>
<evidence type="ECO:0000256" key="1">
    <source>
        <dbReference type="ARBA" id="ARBA00022553"/>
    </source>
</evidence>
<dbReference type="OrthoDB" id="677887at2"/>
<dbReference type="SMART" id="SM00448">
    <property type="entry name" value="REC"/>
    <property type="match status" value="1"/>
</dbReference>
<name>A0A081PCZ4_9SPHI</name>
<keyword evidence="5" id="KW-1185">Reference proteome</keyword>
<dbReference type="AlphaFoldDB" id="A0A081PCZ4"/>
<dbReference type="GO" id="GO:0000160">
    <property type="term" value="P:phosphorelay signal transduction system"/>
    <property type="evidence" value="ECO:0007669"/>
    <property type="project" value="InterPro"/>
</dbReference>
<accession>A0A081PCZ4</accession>
<feature type="domain" description="Response regulatory" evidence="3">
    <location>
        <begin position="6"/>
        <end position="121"/>
    </location>
</feature>